<reference evidence="2" key="1">
    <citation type="submission" date="2018-11" db="EMBL/GenBank/DDBJ databases">
        <authorList>
            <consortium name="Genoscope - CEA"/>
            <person name="William W."/>
        </authorList>
    </citation>
    <scope>NUCLEOTIDE SEQUENCE</scope>
</reference>
<proteinExistence type="predicted"/>
<sequence length="174" mass="19659">MEANNEFVATMEKRLQDVPLSEELYKIKKVIESSANIYADDLPCVTYEAKKVLADDYLDVLMSLKEKWEKKKAVANRETRLQEVLSNIDLLKEIIDINLLASDELSRLWAKEVELGAELDVTAVSDFSVGMIDFGGYPGGVLREGPFWATEPGGDSRRSDGQYEDGEFDDEERL</sequence>
<gene>
    <name evidence="2" type="ORF">BRAA05T21497Z</name>
</gene>
<dbReference type="InterPro" id="IPR012436">
    <property type="entry name" value="DUF1633"/>
</dbReference>
<dbReference type="AlphaFoldDB" id="A0A3P5ZCE3"/>
<protein>
    <submittedName>
        <fullName evidence="2">Uncharacterized protein</fullName>
    </submittedName>
</protein>
<dbReference type="EMBL" id="LR031570">
    <property type="protein sequence ID" value="VDC71783.1"/>
    <property type="molecule type" value="Genomic_DNA"/>
</dbReference>
<dbReference type="Pfam" id="PF07794">
    <property type="entry name" value="DUF1633"/>
    <property type="match status" value="1"/>
</dbReference>
<evidence type="ECO:0000313" key="2">
    <source>
        <dbReference type="EMBL" id="VDC71783.1"/>
    </source>
</evidence>
<accession>A0A3P5ZCE3</accession>
<feature type="region of interest" description="Disordered" evidence="1">
    <location>
        <begin position="146"/>
        <end position="174"/>
    </location>
</feature>
<name>A0A3P5ZCE3_BRACM</name>
<organism evidence="2">
    <name type="scientific">Brassica campestris</name>
    <name type="common">Field mustard</name>
    <dbReference type="NCBI Taxonomy" id="3711"/>
    <lineage>
        <taxon>Eukaryota</taxon>
        <taxon>Viridiplantae</taxon>
        <taxon>Streptophyta</taxon>
        <taxon>Embryophyta</taxon>
        <taxon>Tracheophyta</taxon>
        <taxon>Spermatophyta</taxon>
        <taxon>Magnoliopsida</taxon>
        <taxon>eudicotyledons</taxon>
        <taxon>Gunneridae</taxon>
        <taxon>Pentapetalae</taxon>
        <taxon>rosids</taxon>
        <taxon>malvids</taxon>
        <taxon>Brassicales</taxon>
        <taxon>Brassicaceae</taxon>
        <taxon>Brassiceae</taxon>
        <taxon>Brassica</taxon>
    </lineage>
</organism>
<evidence type="ECO:0000256" key="1">
    <source>
        <dbReference type="SAM" id="MobiDB-lite"/>
    </source>
</evidence>
<feature type="compositionally biased region" description="Acidic residues" evidence="1">
    <location>
        <begin position="162"/>
        <end position="174"/>
    </location>
</feature>